<keyword evidence="6 16" id="KW-0812">Transmembrane</keyword>
<dbReference type="PROSITE" id="PS50901">
    <property type="entry name" value="FTSK"/>
    <property type="match status" value="1"/>
</dbReference>
<keyword evidence="5" id="KW-0132">Cell division</keyword>
<feature type="transmembrane region" description="Helical" evidence="16">
    <location>
        <begin position="145"/>
        <end position="161"/>
    </location>
</feature>
<feature type="region of interest" description="Disordered" evidence="15">
    <location>
        <begin position="705"/>
        <end position="725"/>
    </location>
</feature>
<feature type="transmembrane region" description="Helical" evidence="16">
    <location>
        <begin position="112"/>
        <end position="133"/>
    </location>
</feature>
<dbReference type="Pfam" id="PF01580">
    <property type="entry name" value="FtsK_SpoIIIE"/>
    <property type="match status" value="1"/>
</dbReference>
<dbReference type="InterPro" id="IPR041027">
    <property type="entry name" value="FtsK_alpha"/>
</dbReference>
<evidence type="ECO:0000313" key="19">
    <source>
        <dbReference type="Proteomes" id="UP000824988"/>
    </source>
</evidence>
<evidence type="ECO:0000256" key="4">
    <source>
        <dbReference type="ARBA" id="ARBA00022475"/>
    </source>
</evidence>
<dbReference type="GO" id="GO:0003677">
    <property type="term" value="F:DNA binding"/>
    <property type="evidence" value="ECO:0007669"/>
    <property type="project" value="UniProtKB-KW"/>
</dbReference>
<evidence type="ECO:0000256" key="13">
    <source>
        <dbReference type="ARBA" id="ARBA00023306"/>
    </source>
</evidence>
<protein>
    <recommendedName>
        <fullName evidence="3">DNA translocase FtsK</fullName>
    </recommendedName>
</protein>
<evidence type="ECO:0000256" key="1">
    <source>
        <dbReference type="ARBA" id="ARBA00004651"/>
    </source>
</evidence>
<dbReference type="CDD" id="cd01127">
    <property type="entry name" value="TrwB_TraG_TraD_VirD4"/>
    <property type="match status" value="1"/>
</dbReference>
<feature type="binding site" evidence="14">
    <location>
        <begin position="441"/>
        <end position="448"/>
    </location>
    <ligand>
        <name>ATP</name>
        <dbReference type="ChEBI" id="CHEBI:30616"/>
    </ligand>
</feature>
<dbReference type="RefSeq" id="WP_246598950.1">
    <property type="nucleotide sequence ID" value="NZ_AP019782.1"/>
</dbReference>
<keyword evidence="7 14" id="KW-0547">Nucleotide-binding</keyword>
<dbReference type="PANTHER" id="PTHR22683">
    <property type="entry name" value="SPORULATION PROTEIN RELATED"/>
    <property type="match status" value="1"/>
</dbReference>
<dbReference type="InterPro" id="IPR002543">
    <property type="entry name" value="FtsK_dom"/>
</dbReference>
<evidence type="ECO:0000256" key="7">
    <source>
        <dbReference type="ARBA" id="ARBA00022741"/>
    </source>
</evidence>
<dbReference type="EMBL" id="AP019782">
    <property type="protein sequence ID" value="BBL70258.1"/>
    <property type="molecule type" value="Genomic_DNA"/>
</dbReference>
<dbReference type="Pfam" id="PF09397">
    <property type="entry name" value="FtsK_gamma"/>
    <property type="match status" value="1"/>
</dbReference>
<dbReference type="PANTHER" id="PTHR22683:SF41">
    <property type="entry name" value="DNA TRANSLOCASE FTSK"/>
    <property type="match status" value="1"/>
</dbReference>
<keyword evidence="19" id="KW-1185">Reference proteome</keyword>
<keyword evidence="11" id="KW-0238">DNA-binding</keyword>
<keyword evidence="10 16" id="KW-1133">Transmembrane helix</keyword>
<dbReference type="GO" id="GO:0005524">
    <property type="term" value="F:ATP binding"/>
    <property type="evidence" value="ECO:0007669"/>
    <property type="project" value="UniProtKB-UniRule"/>
</dbReference>
<accession>A0A8D5AGC8</accession>
<comment type="subcellular location">
    <subcellularLocation>
        <location evidence="1">Cell membrane</location>
        <topology evidence="1">Multi-pass membrane protein</topology>
    </subcellularLocation>
</comment>
<proteinExistence type="inferred from homology"/>
<gene>
    <name evidence="18" type="primary">ftsK</name>
    <name evidence="18" type="ORF">MoryE10_08640</name>
</gene>
<evidence type="ECO:0000256" key="15">
    <source>
        <dbReference type="SAM" id="MobiDB-lite"/>
    </source>
</evidence>
<evidence type="ECO:0000256" key="12">
    <source>
        <dbReference type="ARBA" id="ARBA00023136"/>
    </source>
</evidence>
<keyword evidence="12 16" id="KW-0472">Membrane</keyword>
<dbReference type="Proteomes" id="UP000824988">
    <property type="component" value="Chromosome"/>
</dbReference>
<name>A0A8D5AGC8_9GAMM</name>
<evidence type="ECO:0000259" key="17">
    <source>
        <dbReference type="PROSITE" id="PS50901"/>
    </source>
</evidence>
<evidence type="ECO:0000313" key="18">
    <source>
        <dbReference type="EMBL" id="BBL70258.1"/>
    </source>
</evidence>
<dbReference type="InterPro" id="IPR018541">
    <property type="entry name" value="Ftsk_gamma"/>
</dbReference>
<dbReference type="InterPro" id="IPR050206">
    <property type="entry name" value="FtsK/SpoIIIE/SftA"/>
</dbReference>
<feature type="transmembrane region" description="Helical" evidence="16">
    <location>
        <begin position="24"/>
        <end position="46"/>
    </location>
</feature>
<keyword evidence="9 14" id="KW-0067">ATP-binding</keyword>
<evidence type="ECO:0000256" key="2">
    <source>
        <dbReference type="ARBA" id="ARBA00006474"/>
    </source>
</evidence>
<evidence type="ECO:0000256" key="14">
    <source>
        <dbReference type="PROSITE-ProRule" id="PRU00289"/>
    </source>
</evidence>
<dbReference type="AlphaFoldDB" id="A0A8D5AGC8"/>
<evidence type="ECO:0000256" key="8">
    <source>
        <dbReference type="ARBA" id="ARBA00022829"/>
    </source>
</evidence>
<dbReference type="Pfam" id="PF13491">
    <property type="entry name" value="FtsK_4TM"/>
    <property type="match status" value="1"/>
</dbReference>
<organism evidence="18 19">
    <name type="scientific">Methylogaea oryzae</name>
    <dbReference type="NCBI Taxonomy" id="1295382"/>
    <lineage>
        <taxon>Bacteria</taxon>
        <taxon>Pseudomonadati</taxon>
        <taxon>Pseudomonadota</taxon>
        <taxon>Gammaproteobacteria</taxon>
        <taxon>Methylococcales</taxon>
        <taxon>Methylococcaceae</taxon>
        <taxon>Methylogaea</taxon>
    </lineage>
</organism>
<dbReference type="FunFam" id="3.40.50.300:FF:000209">
    <property type="entry name" value="Cell division protein FtsK"/>
    <property type="match status" value="1"/>
</dbReference>
<keyword evidence="8" id="KW-0159">Chromosome partition</keyword>
<evidence type="ECO:0000256" key="16">
    <source>
        <dbReference type="SAM" id="Phobius"/>
    </source>
</evidence>
<evidence type="ECO:0000256" key="3">
    <source>
        <dbReference type="ARBA" id="ARBA00020887"/>
    </source>
</evidence>
<dbReference type="SMART" id="SM00843">
    <property type="entry name" value="Ftsk_gamma"/>
    <property type="match status" value="1"/>
</dbReference>
<dbReference type="Pfam" id="PF17854">
    <property type="entry name" value="FtsK_alpha"/>
    <property type="match status" value="1"/>
</dbReference>
<reference evidence="18" key="1">
    <citation type="submission" date="2019-06" db="EMBL/GenBank/DDBJ databases">
        <title>Complete genome sequence of Methylogaea oryzae strain JCM16910.</title>
        <authorList>
            <person name="Asakawa S."/>
        </authorList>
    </citation>
    <scope>NUCLEOTIDE SEQUENCE</scope>
    <source>
        <strain evidence="18">E10</strain>
    </source>
</reference>
<dbReference type="InterPro" id="IPR025199">
    <property type="entry name" value="FtsK_4TM"/>
</dbReference>
<evidence type="ECO:0000256" key="9">
    <source>
        <dbReference type="ARBA" id="ARBA00022840"/>
    </source>
</evidence>
<sequence>MQLDNDNIIETPTPSVWNRGLRELAFLGYGALAVFLLIALISYDLADGGWSHSGGDEPIRNTAGAVGAWMADLCLYLFGIASYLLPLAVASRGYRAYRGLSAPVLAAPWLKWLRYGAALATLVVAAAMVQILWPHAGLSLPGDSGGVLGMGLASWLLGSFGSHGAKLLLWAAFLGGLTLAGGISWIAVVDWAGQTAVNGFMRLFGRLRRPRRAEYGGEEAEDPPYAPPAPVKRKAPAPRREPPPAPAPAPAFNQTVVDDELPEPALQRSAPPAKLKPVDFSKVGKGELPSLTLLSDSKGKVKVKAYSEADLEHMARQLETILADFGVSVEVIEIHPGPVITRFEIQPAAGIKVSRISGLAKDLARALLVPSVRIVEIIPGKSYVGIEIPNQEREIVLMRDVLGSSEYANLDTPLTLVLGKDISGRPSVANLAKMPHLLVAGTTGSGKSVAVNVMILSLLYKATPEQVRLIMIDPKMLELSVYEEIPHLLTPVVTDMKEAANALRWCVAEMERRYKLMSKLGVRNIIGYNEKVQEAIANGAPIRDPLIPPGYVLDEGMDYPTLAPLPYIVIVIDEFADMMMIVGKKVEELIARLAQKARAAGVHLILATQRPSVDVITGLIKANIPTRVAFQVSSKIDSRTIIDQGGAEALLGNGDMLYLPPGSGLPMRVHGAFVSDAEVHRVVEFLKQTGPADYLEDIVNFSVEGSENGGGGGGGTYTGEDGNGEGDALYDEAVRFVTETRKASISSVQRKLQIGYNRAARMIEQMEMAGIVGPAERNGNRTVLAPPPPPAY</sequence>
<dbReference type="GO" id="GO:0051301">
    <property type="term" value="P:cell division"/>
    <property type="evidence" value="ECO:0007669"/>
    <property type="project" value="UniProtKB-KW"/>
</dbReference>
<feature type="transmembrane region" description="Helical" evidence="16">
    <location>
        <begin position="168"/>
        <end position="188"/>
    </location>
</feature>
<feature type="region of interest" description="Disordered" evidence="15">
    <location>
        <begin position="215"/>
        <end position="252"/>
    </location>
</feature>
<feature type="compositionally biased region" description="Gly residues" evidence="15">
    <location>
        <begin position="707"/>
        <end position="717"/>
    </location>
</feature>
<evidence type="ECO:0000256" key="5">
    <source>
        <dbReference type="ARBA" id="ARBA00022618"/>
    </source>
</evidence>
<dbReference type="KEGG" id="moz:MoryE10_08640"/>
<keyword evidence="4" id="KW-1003">Cell membrane</keyword>
<evidence type="ECO:0000256" key="10">
    <source>
        <dbReference type="ARBA" id="ARBA00022989"/>
    </source>
</evidence>
<feature type="domain" description="FtsK" evidence="17">
    <location>
        <begin position="424"/>
        <end position="639"/>
    </location>
</feature>
<keyword evidence="13" id="KW-0131">Cell cycle</keyword>
<feature type="transmembrane region" description="Helical" evidence="16">
    <location>
        <begin position="66"/>
        <end position="91"/>
    </location>
</feature>
<dbReference type="GO" id="GO:0005886">
    <property type="term" value="C:plasma membrane"/>
    <property type="evidence" value="ECO:0007669"/>
    <property type="project" value="UniProtKB-SubCell"/>
</dbReference>
<evidence type="ECO:0000256" key="11">
    <source>
        <dbReference type="ARBA" id="ARBA00023125"/>
    </source>
</evidence>
<dbReference type="GO" id="GO:0007059">
    <property type="term" value="P:chromosome segregation"/>
    <property type="evidence" value="ECO:0007669"/>
    <property type="project" value="UniProtKB-KW"/>
</dbReference>
<comment type="similarity">
    <text evidence="2">Belongs to the FtsK/SpoIIIE/SftA family.</text>
</comment>
<evidence type="ECO:0000256" key="6">
    <source>
        <dbReference type="ARBA" id="ARBA00022692"/>
    </source>
</evidence>